<dbReference type="AlphaFoldDB" id="A0A3T3IQ75"/>
<dbReference type="EMBL" id="AAGJVX010000003">
    <property type="protein sequence ID" value="EBO8599357.1"/>
    <property type="molecule type" value="Genomic_DNA"/>
</dbReference>
<dbReference type="EMBL" id="AAHTZC010000032">
    <property type="protein sequence ID" value="ECA3205853.1"/>
    <property type="molecule type" value="Genomic_DNA"/>
</dbReference>
<evidence type="ECO:0000313" key="19">
    <source>
        <dbReference type="EMBL" id="HAB6107432.1"/>
    </source>
</evidence>
<keyword evidence="1" id="KW-0472">Membrane</keyword>
<dbReference type="EMBL" id="AAMJPS010000009">
    <property type="protein sequence ID" value="EDI0344624.1"/>
    <property type="molecule type" value="Genomic_DNA"/>
</dbReference>
<dbReference type="EMBL" id="AAGEBA010000043">
    <property type="protein sequence ID" value="EBM9048781.1"/>
    <property type="molecule type" value="Genomic_DNA"/>
</dbReference>
<dbReference type="EMBL" id="AAKSEE010000009">
    <property type="protein sequence ID" value="ECV3272359.1"/>
    <property type="molecule type" value="Genomic_DNA"/>
</dbReference>
<dbReference type="EMBL" id="DAARVE010000045">
    <property type="protein sequence ID" value="HAE4077210.1"/>
    <property type="molecule type" value="Genomic_DNA"/>
</dbReference>
<evidence type="ECO:0000313" key="16">
    <source>
        <dbReference type="EMBL" id="HAB4126466.1"/>
    </source>
</evidence>
<dbReference type="EMBL" id="AAGDZO010000008">
    <property type="protein sequence ID" value="EBM8732143.1"/>
    <property type="molecule type" value="Genomic_DNA"/>
</dbReference>
<evidence type="ECO:0000313" key="12">
    <source>
        <dbReference type="EMBL" id="EDI0344624.1"/>
    </source>
</evidence>
<dbReference type="EMBL" id="DAAGCC010000002">
    <property type="protein sequence ID" value="HAB2453894.1"/>
    <property type="molecule type" value="Genomic_DNA"/>
</dbReference>
<comment type="caution">
    <text evidence="19">The sequence shown here is derived from an EMBL/GenBank/DDBJ whole genome shotgun (WGS) entry which is preliminary data.</text>
</comment>
<dbReference type="EMBL" id="AAKZOM010000007">
    <property type="protein sequence ID" value="ECX6524987.1"/>
    <property type="molecule type" value="Genomic_DNA"/>
</dbReference>
<evidence type="ECO:0000313" key="3">
    <source>
        <dbReference type="EMBL" id="EBM9048781.1"/>
    </source>
</evidence>
<evidence type="ECO:0000313" key="9">
    <source>
        <dbReference type="EMBL" id="ECV9565569.1"/>
    </source>
</evidence>
<reference evidence="9" key="2">
    <citation type="submission" date="2018-07" db="EMBL/GenBank/DDBJ databases">
        <authorList>
            <consortium name="PulseNet: The National Subtyping Network for Foodborne Disease Surveillance"/>
            <person name="Tarr C.L."/>
            <person name="Trees E."/>
            <person name="Katz L.S."/>
            <person name="Carleton-Romer H.A."/>
            <person name="Stroika S."/>
            <person name="Kucerova Z."/>
            <person name="Roache K.F."/>
            <person name="Sabol A.L."/>
            <person name="Besser J."/>
            <person name="Gerner-Smidt P."/>
        </authorList>
    </citation>
    <scope>NUCLEOTIDE SEQUENCE</scope>
    <source>
        <strain evidence="9">PNUSAS000199</strain>
    </source>
</reference>
<dbReference type="EMBL" id="AAKUVP010000006">
    <property type="protein sequence ID" value="ECV9565569.1"/>
    <property type="molecule type" value="Genomic_DNA"/>
</dbReference>
<dbReference type="EMBL" id="DAAGAE010000081">
    <property type="protein sequence ID" value="HAB2226547.1"/>
    <property type="molecule type" value="Genomic_DNA"/>
</dbReference>
<keyword evidence="1" id="KW-1133">Transmembrane helix</keyword>
<dbReference type="Proteomes" id="UP000839890">
    <property type="component" value="Unassembled WGS sequence"/>
</dbReference>
<evidence type="ECO:0000313" key="7">
    <source>
        <dbReference type="EMBL" id="ECU3181631.1"/>
    </source>
</evidence>
<dbReference type="EMBL" id="DAAHAY010000084">
    <property type="protein sequence ID" value="HAB5366772.1"/>
    <property type="molecule type" value="Genomic_DNA"/>
</dbReference>
<accession>A0A3T3IQ75</accession>
<dbReference type="EMBL" id="DAAMFJ010000004">
    <property type="protein sequence ID" value="HAC6495578.1"/>
    <property type="molecule type" value="Genomic_DNA"/>
</dbReference>
<evidence type="ECO:0000256" key="1">
    <source>
        <dbReference type="SAM" id="Phobius"/>
    </source>
</evidence>
<dbReference type="EMBL" id="DAAGXZ010000084">
    <property type="protein sequence ID" value="HAB5003997.1"/>
    <property type="molecule type" value="Genomic_DNA"/>
</dbReference>
<dbReference type="EMBL" id="AAMCSG010000001">
    <property type="protein sequence ID" value="EDG0102640.1"/>
    <property type="molecule type" value="Genomic_DNA"/>
</dbReference>
<reference evidence="12" key="3">
    <citation type="submission" date="2018-07" db="EMBL/GenBank/DDBJ databases">
        <authorList>
            <person name="Ashton P.M."/>
            <person name="Dallman T."/>
            <person name="Nair S."/>
            <person name="De Pinna E."/>
            <person name="Peters T."/>
            <person name="Grant K."/>
        </authorList>
    </citation>
    <scope>NUCLEOTIDE SEQUENCE</scope>
    <source>
        <strain evidence="12">330451</strain>
        <strain evidence="5">638680</strain>
    </source>
</reference>
<evidence type="ECO:0000313" key="6">
    <source>
        <dbReference type="EMBL" id="ECA3205853.1"/>
    </source>
</evidence>
<evidence type="ECO:0000313" key="21">
    <source>
        <dbReference type="EMBL" id="HAC6495578.1"/>
    </source>
</evidence>
<evidence type="ECO:0000313" key="18">
    <source>
        <dbReference type="EMBL" id="HAB5366772.1"/>
    </source>
</evidence>
<evidence type="ECO:0000313" key="17">
    <source>
        <dbReference type="EMBL" id="HAB5003997.1"/>
    </source>
</evidence>
<protein>
    <submittedName>
        <fullName evidence="19">Uncharacterized protein</fullName>
    </submittedName>
</protein>
<sequence length="62" mass="7124">MHFSKNMVRIPLTMGFVCLPLIIFKNPPPSGFLLMSIVFLRLSFLKVCCTKNWQPATLILKK</sequence>
<proteinExistence type="predicted"/>
<feature type="transmembrane region" description="Helical" evidence="1">
    <location>
        <begin position="30"/>
        <end position="49"/>
    </location>
</feature>
<dbReference type="EMBL" id="DAAHIK010000080">
    <property type="protein sequence ID" value="HAB6166218.1"/>
    <property type="molecule type" value="Genomic_DNA"/>
</dbReference>
<dbReference type="EMBL" id="DAAGQJ010000029">
    <property type="protein sequence ID" value="HAB4126466.1"/>
    <property type="molecule type" value="Genomic_DNA"/>
</dbReference>
<reference evidence="19" key="5">
    <citation type="submission" date="2019-10" db="EMBL/GenBank/DDBJ databases">
        <authorList>
            <consortium name="NCBI Pathogen Detection Project"/>
        </authorList>
    </citation>
    <scope>NUCLEOTIDE SEQUENCE</scope>
    <source>
        <strain evidence="23">13-1494</strain>
        <strain evidence="21">NVSL 5618</strain>
        <strain evidence="19">Salmonella enterica</strain>
    </source>
</reference>
<organism evidence="19">
    <name type="scientific">Salmonella dublin</name>
    <dbReference type="NCBI Taxonomy" id="98360"/>
    <lineage>
        <taxon>Bacteria</taxon>
        <taxon>Pseudomonadati</taxon>
        <taxon>Pseudomonadota</taxon>
        <taxon>Gammaproteobacteria</taxon>
        <taxon>Enterobacterales</taxon>
        <taxon>Enterobacteriaceae</taxon>
        <taxon>Salmonella</taxon>
    </lineage>
</organism>
<dbReference type="EMBL" id="AAHSLO010000005">
    <property type="protein sequence ID" value="EBZ8446412.1"/>
    <property type="molecule type" value="Genomic_DNA"/>
</dbReference>
<evidence type="ECO:0000313" key="11">
    <source>
        <dbReference type="EMBL" id="EDG0102640.1"/>
    </source>
</evidence>
<dbReference type="EMBL" id="AAKPOL010000031">
    <property type="protein sequence ID" value="ECU3181631.1"/>
    <property type="molecule type" value="Genomic_DNA"/>
</dbReference>
<feature type="transmembrane region" description="Helical" evidence="1">
    <location>
        <begin position="7"/>
        <end position="24"/>
    </location>
</feature>
<reference evidence="2" key="4">
    <citation type="submission" date="2019-06" db="EMBL/GenBank/DDBJ databases">
        <authorList>
            <consortium name="GenomeTrakr network: Whole genome sequencing for foodborne pathogen traceback"/>
        </authorList>
    </citation>
    <scope>NUCLEOTIDE SEQUENCE</scope>
    <source>
        <strain evidence="10">ADRDL-43556-11-1-1</strain>
        <strain evidence="8">FSIS11810954</strain>
        <strain evidence="6">FSIS11816373</strain>
        <strain evidence="4">FSIS11816978</strain>
        <strain evidence="2">FSIS11919456</strain>
        <strain evidence="3">FSIS11920184</strain>
        <strain evidence="11">FSIS1710681</strain>
        <strain evidence="7">FSIS31800840</strain>
    </source>
</reference>
<evidence type="ECO:0000313" key="5">
    <source>
        <dbReference type="EMBL" id="EBZ8446412.1"/>
    </source>
</evidence>
<name>A0A3T3IQ75_SALDU</name>
<evidence type="ECO:0000313" key="23">
    <source>
        <dbReference type="EMBL" id="HAE4077210.1"/>
    </source>
</evidence>
<evidence type="ECO:0000313" key="4">
    <source>
        <dbReference type="EMBL" id="EBO8599357.1"/>
    </source>
</evidence>
<dbReference type="EMBL" id="DAAFZU010000072">
    <property type="protein sequence ID" value="HAB2154326.1"/>
    <property type="molecule type" value="Genomic_DNA"/>
</dbReference>
<gene>
    <name evidence="9" type="ORF">AAG96_09560</name>
    <name evidence="10" type="ORF">ASP09_11020</name>
    <name evidence="11" type="ORF">B5Q64_01490</name>
    <name evidence="12" type="ORF">CC728_14200</name>
    <name evidence="8" type="ORF">DQQ75_11420</name>
    <name evidence="7" type="ORF">DYM17_21030</name>
    <name evidence="2" type="ORF">E5H40_15035</name>
    <name evidence="5" type="ORF">EHB47_07225</name>
    <name evidence="6" type="ORF">EJP12_18370</name>
    <name evidence="4" type="ORF">EP077_02635</name>
    <name evidence="3" type="ORF">FBH21_14845</name>
    <name evidence="21" type="ORF">G0B14_07020</name>
    <name evidence="22" type="ORF">G3A02_17475</name>
    <name evidence="23" type="ORF">G4B41_003447</name>
    <name evidence="17" type="ORF">GB127_15475</name>
    <name evidence="18" type="ORF">GB128_17530</name>
    <name evidence="13" type="ORF">GB155_13185</name>
    <name evidence="19" type="ORF">GB329_13155</name>
    <name evidence="20" type="ORF">GB377_14055</name>
    <name evidence="15" type="ORF">GB457_04230</name>
    <name evidence="14" type="ORF">GB562_13520</name>
    <name evidence="16" type="ORF">GBX69_08380</name>
</gene>
<evidence type="ECO:0000313" key="20">
    <source>
        <dbReference type="EMBL" id="HAB6166218.1"/>
    </source>
</evidence>
<evidence type="ECO:0000313" key="22">
    <source>
        <dbReference type="EMBL" id="HAE1709156.1"/>
    </source>
</evidence>
<keyword evidence="1" id="KW-0812">Transmembrane</keyword>
<evidence type="ECO:0000313" key="2">
    <source>
        <dbReference type="EMBL" id="EBM8732143.1"/>
    </source>
</evidence>
<evidence type="ECO:0000313" key="10">
    <source>
        <dbReference type="EMBL" id="ECX6524987.1"/>
    </source>
</evidence>
<evidence type="ECO:0000313" key="13">
    <source>
        <dbReference type="EMBL" id="HAB2154326.1"/>
    </source>
</evidence>
<evidence type="ECO:0000313" key="8">
    <source>
        <dbReference type="EMBL" id="ECV3272359.1"/>
    </source>
</evidence>
<evidence type="ECO:0000313" key="15">
    <source>
        <dbReference type="EMBL" id="HAB2453894.1"/>
    </source>
</evidence>
<reference evidence="19" key="1">
    <citation type="journal article" date="2018" name="Genome Biol.">
        <title>SKESA: strategic k-mer extension for scrupulous assemblies.</title>
        <authorList>
            <person name="Souvorov A."/>
            <person name="Agarwala R."/>
            <person name="Lipman D.J."/>
        </authorList>
    </citation>
    <scope>NUCLEOTIDE SEQUENCE</scope>
    <source>
        <strain evidence="23">13-1494</strain>
        <strain evidence="21">NVSL 5618</strain>
        <strain evidence="19">Salmonella enterica</strain>
    </source>
</reference>
<evidence type="ECO:0000313" key="14">
    <source>
        <dbReference type="EMBL" id="HAB2226547.1"/>
    </source>
</evidence>
<dbReference type="EMBL" id="DAAHGY010000041">
    <property type="protein sequence ID" value="HAB6107432.1"/>
    <property type="molecule type" value="Genomic_DNA"/>
</dbReference>
<dbReference type="EMBL" id="DAARBE010000031">
    <property type="protein sequence ID" value="HAE1709156.1"/>
    <property type="molecule type" value="Genomic_DNA"/>
</dbReference>